<name>Q4T2Z5_TETNG</name>
<organism evidence="2">
    <name type="scientific">Tetraodon nigroviridis</name>
    <name type="common">Spotted green pufferfish</name>
    <name type="synonym">Chelonodon nigroviridis</name>
    <dbReference type="NCBI Taxonomy" id="99883"/>
    <lineage>
        <taxon>Eukaryota</taxon>
        <taxon>Metazoa</taxon>
        <taxon>Chordata</taxon>
        <taxon>Craniata</taxon>
        <taxon>Vertebrata</taxon>
        <taxon>Euteleostomi</taxon>
        <taxon>Actinopterygii</taxon>
        <taxon>Neopterygii</taxon>
        <taxon>Teleostei</taxon>
        <taxon>Neoteleostei</taxon>
        <taxon>Acanthomorphata</taxon>
        <taxon>Eupercaria</taxon>
        <taxon>Tetraodontiformes</taxon>
        <taxon>Tetradontoidea</taxon>
        <taxon>Tetraodontidae</taxon>
        <taxon>Tetraodon</taxon>
    </lineage>
</organism>
<evidence type="ECO:0000256" key="1">
    <source>
        <dbReference type="SAM" id="Phobius"/>
    </source>
</evidence>
<dbReference type="EMBL" id="CAAE01010147">
    <property type="protein sequence ID" value="CAF92737.1"/>
    <property type="molecule type" value="Genomic_DNA"/>
</dbReference>
<feature type="transmembrane region" description="Helical" evidence="1">
    <location>
        <begin position="7"/>
        <end position="26"/>
    </location>
</feature>
<proteinExistence type="predicted"/>
<keyword evidence="1" id="KW-0812">Transmembrane</keyword>
<accession>Q4T2Z5</accession>
<sequence length="52" mass="6245">MGTWHTLRMAFILGSLFTVLLIIVYWDDIGGFNLYPPRERTTHHLRMSYTFR</sequence>
<dbReference type="OrthoDB" id="2019940at2759"/>
<protein>
    <submittedName>
        <fullName evidence="2">(spotted green pufferfish) hypothetical protein</fullName>
    </submittedName>
</protein>
<dbReference type="AlphaFoldDB" id="Q4T2Z5"/>
<dbReference type="KEGG" id="tng:GSTEN00008090G001"/>
<keyword evidence="1" id="KW-1133">Transmembrane helix</keyword>
<reference evidence="2" key="1">
    <citation type="journal article" date="2004" name="Nature">
        <title>Genome duplication in the teleost fish Tetraodon nigroviridis reveals the early vertebrate proto-karyotype.</title>
        <authorList>
            <person name="Jaillon O."/>
            <person name="Aury J.-M."/>
            <person name="Brunet F."/>
            <person name="Petit J.-L."/>
            <person name="Stange-Thomann N."/>
            <person name="Mauceli E."/>
            <person name="Bouneau L."/>
            <person name="Fischer C."/>
            <person name="Ozouf-Costaz C."/>
            <person name="Bernot A."/>
            <person name="Nicaud S."/>
            <person name="Jaffe D."/>
            <person name="Fisher S."/>
            <person name="Lutfalla G."/>
            <person name="Dossat C."/>
            <person name="Segurens B."/>
            <person name="Dasilva C."/>
            <person name="Salanoubat M."/>
            <person name="Levy M."/>
            <person name="Boudet N."/>
            <person name="Castellano S."/>
            <person name="Anthouard V."/>
            <person name="Jubin C."/>
            <person name="Castelli V."/>
            <person name="Katinka M."/>
            <person name="Vacherie B."/>
            <person name="Biemont C."/>
            <person name="Skalli Z."/>
            <person name="Cattolico L."/>
            <person name="Poulain J."/>
            <person name="De Berardinis V."/>
            <person name="Cruaud C."/>
            <person name="Duprat S."/>
            <person name="Brottier P."/>
            <person name="Coutanceau J.-P."/>
            <person name="Gouzy J."/>
            <person name="Parra G."/>
            <person name="Lardier G."/>
            <person name="Chapple C."/>
            <person name="McKernan K.J."/>
            <person name="McEwan P."/>
            <person name="Bosak S."/>
            <person name="Kellis M."/>
            <person name="Volff J.-N."/>
            <person name="Guigo R."/>
            <person name="Zody M.C."/>
            <person name="Mesirov J."/>
            <person name="Lindblad-Toh K."/>
            <person name="Birren B."/>
            <person name="Nusbaum C."/>
            <person name="Kahn D."/>
            <person name="Robinson-Rechavi M."/>
            <person name="Laudet V."/>
            <person name="Schachter V."/>
            <person name="Quetier F."/>
            <person name="Saurin W."/>
            <person name="Scarpelli C."/>
            <person name="Wincker P."/>
            <person name="Lander E.S."/>
            <person name="Weissenbach J."/>
            <person name="Roest Crollius H."/>
        </authorList>
    </citation>
    <scope>NUCLEOTIDE SEQUENCE [LARGE SCALE GENOMIC DNA]</scope>
</reference>
<gene>
    <name evidence="2" type="ORF">GSTENG00008090001</name>
</gene>
<evidence type="ECO:0000313" key="2">
    <source>
        <dbReference type="EMBL" id="CAF92737.1"/>
    </source>
</evidence>
<comment type="caution">
    <text evidence="2">The sequence shown here is derived from an EMBL/GenBank/DDBJ whole genome shotgun (WGS) entry which is preliminary data.</text>
</comment>
<reference evidence="2" key="2">
    <citation type="submission" date="2004-02" db="EMBL/GenBank/DDBJ databases">
        <authorList>
            <consortium name="Genoscope"/>
            <consortium name="Whitehead Institute Centre for Genome Research"/>
        </authorList>
    </citation>
    <scope>NUCLEOTIDE SEQUENCE</scope>
</reference>
<keyword evidence="1" id="KW-0472">Membrane</keyword>